<dbReference type="SUPFAM" id="SSF51735">
    <property type="entry name" value="NAD(P)-binding Rossmann-fold domains"/>
    <property type="match status" value="1"/>
</dbReference>
<dbReference type="AlphaFoldDB" id="A0A2K0UEF4"/>
<reference evidence="4 5" key="1">
    <citation type="submission" date="2017-02" db="EMBL/GenBank/DDBJ databases">
        <title>Genomes of Trichoderma spp. with biocontrol activity.</title>
        <authorList>
            <person name="Gardiner D."/>
            <person name="Kazan K."/>
            <person name="Vos C."/>
            <person name="Harvey P."/>
        </authorList>
    </citation>
    <scope>NUCLEOTIDE SEQUENCE [LARGE SCALE GENOMIC DNA]</scope>
    <source>
        <strain evidence="4 5">Tr1</strain>
    </source>
</reference>
<dbReference type="PANTHER" id="PTHR43477:SF1">
    <property type="entry name" value="DIHYDROANTICAPSIN 7-DEHYDROGENASE"/>
    <property type="match status" value="1"/>
</dbReference>
<keyword evidence="2" id="KW-0521">NADP</keyword>
<dbReference type="InterPro" id="IPR002347">
    <property type="entry name" value="SDR_fam"/>
</dbReference>
<sequence length="273" mass="28969">MAVLKYVNKLQGHRVLVLGGSSGVGFCVAEAALEHGAHVVISSSNQSKLDKAVSRLTEHIKAANLGDADKLLSAKTCDLGNPATIEENVVELLEFATKDGKLDHVVHTAGDALNTGGLAEVTVEKIHATSQVRNTGAIIIAKYLNKYINQRVSSSFTLTGGTNTWRPLPNWSVIAASGGATEGLSRGLAVDLRPVRCNCVMLGGVDTELLEFIPNREAVLDSFRKETITGTVASPQEVAEAYVYSMKDSYATGAIIETTGGRLVGDTKTQYLI</sequence>
<evidence type="ECO:0000256" key="1">
    <source>
        <dbReference type="ARBA" id="ARBA00006484"/>
    </source>
</evidence>
<dbReference type="CDD" id="cd05233">
    <property type="entry name" value="SDR_c"/>
    <property type="match status" value="1"/>
</dbReference>
<dbReference type="GO" id="GO:0016491">
    <property type="term" value="F:oxidoreductase activity"/>
    <property type="evidence" value="ECO:0007669"/>
    <property type="project" value="UniProtKB-KW"/>
</dbReference>
<dbReference type="Pfam" id="PF23441">
    <property type="entry name" value="SDR"/>
    <property type="match status" value="1"/>
</dbReference>
<gene>
    <name evidence="4" type="ORF">THARTR1_03689</name>
</gene>
<protein>
    <submittedName>
        <fullName evidence="4">Uncharacterized protein</fullName>
    </submittedName>
</protein>
<evidence type="ECO:0000313" key="5">
    <source>
        <dbReference type="Proteomes" id="UP000236290"/>
    </source>
</evidence>
<accession>A0A2K0UEF4</accession>
<dbReference type="InterPro" id="IPR057571">
    <property type="entry name" value="SDR_PhqE-like"/>
</dbReference>
<evidence type="ECO:0000256" key="3">
    <source>
        <dbReference type="ARBA" id="ARBA00023002"/>
    </source>
</evidence>
<keyword evidence="3" id="KW-0560">Oxidoreductase</keyword>
<dbReference type="PRINTS" id="PR00081">
    <property type="entry name" value="GDHRDH"/>
</dbReference>
<dbReference type="PANTHER" id="PTHR43477">
    <property type="entry name" value="DIHYDROANTICAPSIN 7-DEHYDROGENASE"/>
    <property type="match status" value="1"/>
</dbReference>
<name>A0A2K0UEF4_TRIHA</name>
<evidence type="ECO:0000313" key="4">
    <source>
        <dbReference type="EMBL" id="PNP56164.1"/>
    </source>
</evidence>
<dbReference type="EMBL" id="MTYI01000048">
    <property type="protein sequence ID" value="PNP56164.1"/>
    <property type="molecule type" value="Genomic_DNA"/>
</dbReference>
<dbReference type="Gene3D" id="3.40.50.720">
    <property type="entry name" value="NAD(P)-binding Rossmann-like Domain"/>
    <property type="match status" value="1"/>
</dbReference>
<dbReference type="InterPro" id="IPR051122">
    <property type="entry name" value="SDR_DHRS6-like"/>
</dbReference>
<dbReference type="InterPro" id="IPR036291">
    <property type="entry name" value="NAD(P)-bd_dom_sf"/>
</dbReference>
<comment type="similarity">
    <text evidence="1">Belongs to the short-chain dehydrogenases/reductases (SDR) family.</text>
</comment>
<proteinExistence type="inferred from homology"/>
<organism evidence="4 5">
    <name type="scientific">Trichoderma harzianum</name>
    <name type="common">Hypocrea lixii</name>
    <dbReference type="NCBI Taxonomy" id="5544"/>
    <lineage>
        <taxon>Eukaryota</taxon>
        <taxon>Fungi</taxon>
        <taxon>Dikarya</taxon>
        <taxon>Ascomycota</taxon>
        <taxon>Pezizomycotina</taxon>
        <taxon>Sordariomycetes</taxon>
        <taxon>Hypocreomycetidae</taxon>
        <taxon>Hypocreales</taxon>
        <taxon>Hypocreaceae</taxon>
        <taxon>Trichoderma</taxon>
    </lineage>
</organism>
<comment type="caution">
    <text evidence="4">The sequence shown here is derived from an EMBL/GenBank/DDBJ whole genome shotgun (WGS) entry which is preliminary data.</text>
</comment>
<dbReference type="OrthoDB" id="294295at2759"/>
<dbReference type="Proteomes" id="UP000236290">
    <property type="component" value="Unassembled WGS sequence"/>
</dbReference>
<evidence type="ECO:0000256" key="2">
    <source>
        <dbReference type="ARBA" id="ARBA00022857"/>
    </source>
</evidence>